<dbReference type="AlphaFoldDB" id="A0A8D4A2R3"/>
<evidence type="ECO:0000313" key="3">
    <source>
        <dbReference type="Proteomes" id="UP000076372"/>
    </source>
</evidence>
<dbReference type="Proteomes" id="UP000076372">
    <property type="component" value="Chromosome"/>
</dbReference>
<keyword evidence="1" id="KW-0472">Membrane</keyword>
<organism evidence="2 3">
    <name type="scientific">Mycoplasmopsis bovis</name>
    <name type="common">Mycoplasma bovis</name>
    <dbReference type="NCBI Taxonomy" id="28903"/>
    <lineage>
        <taxon>Bacteria</taxon>
        <taxon>Bacillati</taxon>
        <taxon>Mycoplasmatota</taxon>
        <taxon>Mycoplasmoidales</taxon>
        <taxon>Metamycoplasmataceae</taxon>
        <taxon>Mycoplasmopsis</taxon>
    </lineage>
</organism>
<dbReference type="EMBL" id="CP007590">
    <property type="protein sequence ID" value="AMW25640.1"/>
    <property type="molecule type" value="Genomic_DNA"/>
</dbReference>
<reference evidence="2 3" key="1">
    <citation type="submission" date="2014-04" db="EMBL/GenBank/DDBJ databases">
        <title>Complete genome sequence of Mycoplasma bovis attenuated strain P150.</title>
        <authorList>
            <person name="Qi J."/>
            <person name="Guo A."/>
        </authorList>
    </citation>
    <scope>NUCLEOTIDE SEQUENCE [LARGE SCALE GENOMIC DNA]</scope>
    <source>
        <strain evidence="2 3">HB0801-P150</strain>
    </source>
</reference>
<accession>A0A8D4A2R3</accession>
<sequence length="252" mass="28626">MISYSMEVKNMSFKEKLVQNGSPTSLGWGLIASAIIASLIGIITSITVFVRVFKIRKQFNKTLEENAKNAIMKIKGSELDAKDEFINKAFSTNINELDMLHIVKSVYLNYAQNVLIDGLNLENLYLTLKTMTLASIEIDPRAINSKIWNEAVIKFKDKITEKPCFIDSDDKKYNLIISANDNSSNTEIFNKLYPKLTLGGLLMVIQNPIIKSDLKDLKRDLKIKNIRFEASKNKALFLYIVKSETDSLPYLQ</sequence>
<evidence type="ECO:0000256" key="1">
    <source>
        <dbReference type="SAM" id="Phobius"/>
    </source>
</evidence>
<name>A0A8D4A2R3_MYCBV</name>
<protein>
    <submittedName>
        <fullName evidence="2">Uncharacterized protein</fullName>
    </submittedName>
</protein>
<evidence type="ECO:0000313" key="2">
    <source>
        <dbReference type="EMBL" id="AMW25640.1"/>
    </source>
</evidence>
<dbReference type="NCBIfam" id="NF045844">
    <property type="entry name" value="BC85_0335_fam"/>
    <property type="match status" value="1"/>
</dbReference>
<gene>
    <name evidence="2" type="ORF">BC94_0337</name>
</gene>
<keyword evidence="1" id="KW-0812">Transmembrane</keyword>
<keyword evidence="1" id="KW-1133">Transmembrane helix</keyword>
<feature type="transmembrane region" description="Helical" evidence="1">
    <location>
        <begin position="26"/>
        <end position="53"/>
    </location>
</feature>
<proteinExistence type="predicted"/>